<gene>
    <name evidence="5" type="primary">TRIOBP</name>
</gene>
<feature type="compositionally biased region" description="Basic and acidic residues" evidence="2">
    <location>
        <begin position="1355"/>
        <end position="1377"/>
    </location>
</feature>
<dbReference type="InterPro" id="IPR001849">
    <property type="entry name" value="PH_domain"/>
</dbReference>
<feature type="coiled-coil region" evidence="1">
    <location>
        <begin position="2288"/>
        <end position="2361"/>
    </location>
</feature>
<feature type="region of interest" description="Disordered" evidence="2">
    <location>
        <begin position="2049"/>
        <end position="2074"/>
    </location>
</feature>
<feature type="compositionally biased region" description="Low complexity" evidence="2">
    <location>
        <begin position="1111"/>
        <end position="1123"/>
    </location>
</feature>
<keyword evidence="1" id="KW-0175">Coiled coil</keyword>
<evidence type="ECO:0000313" key="4">
    <source>
        <dbReference type="Proteomes" id="UP001652662"/>
    </source>
</evidence>
<protein>
    <submittedName>
        <fullName evidence="5">TRIO and F-actin-binding protein isoform X4</fullName>
    </submittedName>
</protein>
<evidence type="ECO:0000256" key="1">
    <source>
        <dbReference type="SAM" id="Coils"/>
    </source>
</evidence>
<dbReference type="InterPro" id="IPR039597">
    <property type="entry name" value="M-RIP_PH"/>
</dbReference>
<dbReference type="PANTHER" id="PTHR17271:SF10">
    <property type="entry name" value="TRIO AND F-ACTIN-BINDING PROTEIN"/>
    <property type="match status" value="1"/>
</dbReference>
<dbReference type="Pfam" id="PF00169">
    <property type="entry name" value="PH"/>
    <property type="match status" value="1"/>
</dbReference>
<dbReference type="Proteomes" id="UP001652662">
    <property type="component" value="Chromosome 29"/>
</dbReference>
<feature type="region of interest" description="Disordered" evidence="2">
    <location>
        <begin position="2176"/>
        <end position="2196"/>
    </location>
</feature>
<feature type="compositionally biased region" description="Polar residues" evidence="2">
    <location>
        <begin position="1185"/>
        <end position="1196"/>
    </location>
</feature>
<dbReference type="PROSITE" id="PS50003">
    <property type="entry name" value="PH_DOMAIN"/>
    <property type="match status" value="1"/>
</dbReference>
<feature type="compositionally biased region" description="Basic and acidic residues" evidence="2">
    <location>
        <begin position="1462"/>
        <end position="1473"/>
    </location>
</feature>
<feature type="compositionally biased region" description="Basic and acidic residues" evidence="2">
    <location>
        <begin position="1250"/>
        <end position="1260"/>
    </location>
</feature>
<evidence type="ECO:0000313" key="5">
    <source>
        <dbReference type="RefSeq" id="XP_070456671.1"/>
    </source>
</evidence>
<evidence type="ECO:0000256" key="2">
    <source>
        <dbReference type="SAM" id="MobiDB-lite"/>
    </source>
</evidence>
<feature type="compositionally biased region" description="Polar residues" evidence="2">
    <location>
        <begin position="293"/>
        <end position="320"/>
    </location>
</feature>
<dbReference type="SUPFAM" id="SSF50729">
    <property type="entry name" value="PH domain-like"/>
    <property type="match status" value="1"/>
</dbReference>
<feature type="compositionally biased region" description="Polar residues" evidence="2">
    <location>
        <begin position="327"/>
        <end position="344"/>
    </location>
</feature>
<feature type="compositionally biased region" description="Polar residues" evidence="2">
    <location>
        <begin position="601"/>
        <end position="617"/>
    </location>
</feature>
<feature type="compositionally biased region" description="Polar residues" evidence="2">
    <location>
        <begin position="351"/>
        <end position="392"/>
    </location>
</feature>
<feature type="compositionally biased region" description="Polar residues" evidence="2">
    <location>
        <begin position="673"/>
        <end position="685"/>
    </location>
</feature>
<sequence length="2367" mass="261850">MEEVAENAPREHFEANALAQSCCLNCFHPEEAHSPRHQEPQSPLSAEVPYCDLPHRSPASEDLLGPSTSGCQSAVGLGLGPGPERGPAGLPTESPTAAPRSGSREAEAVPYLEGPASHLCHGFDRGPDSRTSSGPDCDAPDGTSDVSSVDWDTVERWEAVPSWDKLTVMIPRKPQEGPRADSSRRAPSVLNWSPVGGDTAGQKKEDTGSGSRSAGQHWAKLRGESRYFSVERHQPALNPAASGTPQSGPRSATSQASSLHRSAQKDVAQAASTQFDTPPASSPARTTQRDNPRTSSTQQDVPRTSSTQRNTPRASSPSRTTQRDNLRTSSTQLNNPQVSSPTKATQEDNSRTSSTQQDNPQTSFPTCTPQRENSRTSCAQSDNPRASSPNRPTQRESSRTPCAQRDNPRASSPNRPTQWESSRTPCAQRDNPRASSPNRSTQRESSRTPCAQRDNPRASSPNRSTQRESSRTSCAQRDNPRASSPNRPTQWESSRTPCAQRDNPRASSPNRPTQRESSRTPCAQRDNPRASSPNRPTQRESSRTPCAQRDNPRASSPNRSTQRESSRTSCAQRDNPRASSPNRPTQWESSRTPCAQRDNPRASSPNRPTQWESSRTPCAQRDNPRASFPNRSTQRESSRTSCAQRDNPRASSPNRPTQRESSRTPCAQRDNPRASSPNRPTQWESFRTPCAQRDNPRASSPNRPTQWESSRTPCAQRDNPRASSPNRSTQRESSRTSCAQRDNPRASSPNRPTQWESSRITCAQRDNPRASSPNRATQRESSRTPCAQRDNPRGSSPNRATQRDNPRTSCIQQNSPRTSSTQRANPKTSCTQWDNLRTSFIQRDNPRSSSFWQGNPGSSSPQCCTQQDNPGPSSPRRSTQQNNPRNSSPHRTNKDIPWASFPLRPTPSDGPRTSSPSRSKQSEVPWASIALRPTQGDRPQASSPARPAQRDPLQSSSGPTQHSSSSRATSSSHGPGHHSAPRTSTLLHPATHGAPQTSSEPSQPPCAVCIGHRDAPRASSPPRYLQHDPFPFFPDPHASESESPHYDSPNIPPAVCIGHRDAPWASSPPRHTQFDPFPFLPDTSDAEIQSPQHAPPQFPPPVCIGYRDAPRASSPPRQAPEPSLLFQDLPRASTESLVPSTDSLHEPPHIPTPVCIGHRDAPSFSSPPRQAPEPSLFFQDPPGTSMESLAPSTDSLRGSPVLPPQVCIGHRDAPRASSPPRHPPSDLALLAPSPPPGSSGGSRSSMPPGETRHNLEREEYTMLADLPPPRRLAQRDPGPQCSSGGRTRSPGRAEVERLFGQERRKSEAPGAFQARQEGRSQRPGQGQSQLLRRQSSPALSREVTKPLVKQAEPAQRSRAEPPRPRSPERRPEGDRRLQGSSPPPRTSARTPERQQRTERPPESGRVGQRQPLVGWRSQEELPGSRGPHRQLERGWSSQEEDLGLGGWQGLGEPSWGAARAPEGTHRGPPRESEESWGQLGGPSCHRGQSEAWEEPPDRPAQRGWGSLQELSSPHQPGSPPENSRAGPAEFSKSWKPEMPIARDGGVEGTCPHLHGPEWRPELDWRNLVGLLGAPREEAWARVEEPMLTSRLPRLDWEGLLELLQAQLPRKDPAGHWGGLATALGSEVGFPGTEGVLEREQHGQPEGWAEATLVNGHSPGQWPQSSAQPPSPACISTQWPKSKVISGPEALAMAGLEETGQLGSRSPAEGPSSTQWEFQPEEPEESEPSRGQDSLTEEKQTDSADKRPAEGKPGSLLKGRLVTSWRMPGDRPTLFNPFLLSLGVLRWQRPDLLNFKKGWMSILDEPGEWKKHWFVLTDSSLKYYRDSTAEEADELDGEIDLRSCTDVTEFAVQRNYGFQIHTKDAVYTLSAMTSGIRRNWIEALRKTVRPTSAPDVTKLSDSNKENTLHGHGTQKGSLKAGEPRVGSEVISRGGGLRKADGQRPSLDYVELSPLTQGSPQRARTPARTLDRPAKQEELERDLAQRSEERRKWFEATDSRATETPAGEAPRRSLGAPLTEDQQSRLSEEIEKKWQELEKLPLRENKRVPLTALLNQSRGERRGPPSDSHEALEKEVQSLRAQLEVWRLQGEAPQGAPRSQEDGHVPPGYISQEACERSLAEMESSHQQVMGELQRHHERELQRLQQEKEWLLAEETAATASAIEAMKKAYQEELSRELSKTRSLQQGPDGLRKQHQSDVEALKRELQVLSEQYSQKCLEIGALTRQAEEREHTLRRCQQEGQELLRHNQELHTRLSEEIDRLRGFIASQGTGSGCGRGSERSSCELEVLLRVKENELQYLKKEVQCLRDELQMMQKDKRFTSGKYQDVYVELNHIKTRSEREIEQLKEHLRLAMAALQEKEAVRNSLAE</sequence>
<keyword evidence="4" id="KW-1185">Reference proteome</keyword>
<feature type="compositionally biased region" description="Basic and acidic residues" evidence="2">
    <location>
        <begin position="1735"/>
        <end position="1749"/>
    </location>
</feature>
<evidence type="ECO:0000259" key="3">
    <source>
        <dbReference type="PROSITE" id="PS50003"/>
    </source>
</evidence>
<feature type="compositionally biased region" description="Basic and acidic residues" evidence="2">
    <location>
        <begin position="1967"/>
        <end position="1999"/>
    </location>
</feature>
<feature type="compositionally biased region" description="Basic and acidic residues" evidence="2">
    <location>
        <begin position="30"/>
        <end position="39"/>
    </location>
</feature>
<feature type="compositionally biased region" description="Polar residues" evidence="2">
    <location>
        <begin position="241"/>
        <end position="261"/>
    </location>
</feature>
<feature type="compositionally biased region" description="Low complexity" evidence="2">
    <location>
        <begin position="1657"/>
        <end position="1667"/>
    </location>
</feature>
<feature type="compositionally biased region" description="Polar residues" evidence="2">
    <location>
        <begin position="1133"/>
        <end position="1142"/>
    </location>
</feature>
<feature type="compositionally biased region" description="Polar residues" evidence="2">
    <location>
        <begin position="567"/>
        <end position="593"/>
    </location>
</feature>
<feature type="compositionally biased region" description="Polar residues" evidence="2">
    <location>
        <begin position="639"/>
        <end position="656"/>
    </location>
</feature>
<feature type="compositionally biased region" description="Pro residues" evidence="2">
    <location>
        <begin position="1093"/>
        <end position="1102"/>
    </location>
</feature>
<feature type="region of interest" description="Disordered" evidence="2">
    <location>
        <begin position="1650"/>
        <end position="1677"/>
    </location>
</feature>
<dbReference type="InterPro" id="IPR052223">
    <property type="entry name" value="Actin_Cytoskeleton_Reg"/>
</dbReference>
<dbReference type="GeneID" id="103541257"/>
<feature type="region of interest" description="Disordered" evidence="2">
    <location>
        <begin position="1699"/>
        <end position="1754"/>
    </location>
</feature>
<feature type="compositionally biased region" description="Polar residues" evidence="2">
    <location>
        <begin position="409"/>
        <end position="425"/>
    </location>
</feature>
<dbReference type="SMART" id="SM00233">
    <property type="entry name" value="PH"/>
    <property type="match status" value="1"/>
</dbReference>
<dbReference type="PANTHER" id="PTHR17271">
    <property type="entry name" value="PLECKSTRIN HOMOLOGY PH DOMAIN-CONTAINING PROTEIN"/>
    <property type="match status" value="1"/>
</dbReference>
<dbReference type="Gene3D" id="2.30.29.30">
    <property type="entry name" value="Pleckstrin-homology domain (PH domain)/Phosphotyrosine-binding domain (PTB)"/>
    <property type="match status" value="1"/>
</dbReference>
<feature type="domain" description="PH" evidence="3">
    <location>
        <begin position="1792"/>
        <end position="1888"/>
    </location>
</feature>
<feature type="compositionally biased region" description="Low complexity" evidence="2">
    <location>
        <begin position="1321"/>
        <end position="1341"/>
    </location>
</feature>
<dbReference type="RefSeq" id="XP_070456671.1">
    <property type="nucleotide sequence ID" value="XM_070600570.1"/>
</dbReference>
<feature type="compositionally biased region" description="Polar residues" evidence="2">
    <location>
        <begin position="697"/>
        <end position="713"/>
    </location>
</feature>
<feature type="compositionally biased region" description="Low complexity" evidence="2">
    <location>
        <begin position="955"/>
        <end position="974"/>
    </location>
</feature>
<feature type="compositionally biased region" description="Polar residues" evidence="2">
    <location>
        <begin position="735"/>
        <end position="761"/>
    </location>
</feature>
<feature type="compositionally biased region" description="Basic and acidic residues" evidence="2">
    <location>
        <begin position="221"/>
        <end position="234"/>
    </location>
</feature>
<accession>A0ABM4MVF3</accession>
<name>A0ABM4MVF3_EQUPR</name>
<feature type="compositionally biased region" description="Basic and acidic residues" evidence="2">
    <location>
        <begin position="1291"/>
        <end position="1307"/>
    </location>
</feature>
<reference evidence="5" key="1">
    <citation type="submission" date="2025-08" db="UniProtKB">
        <authorList>
            <consortium name="RefSeq"/>
        </authorList>
    </citation>
    <scope>IDENTIFICATION</scope>
    <source>
        <tissue evidence="5">Blood</tissue>
    </source>
</reference>
<feature type="region of interest" description="Disordered" evidence="2">
    <location>
        <begin position="30"/>
        <end position="1537"/>
    </location>
</feature>
<feature type="region of interest" description="Disordered" evidence="2">
    <location>
        <begin position="1890"/>
        <end position="2024"/>
    </location>
</feature>
<feature type="compositionally biased region" description="Basic and acidic residues" evidence="2">
    <location>
        <begin position="2056"/>
        <end position="2074"/>
    </location>
</feature>
<feature type="compositionally biased region" description="Basic and acidic residues" evidence="2">
    <location>
        <begin position="173"/>
        <end position="184"/>
    </location>
</feature>
<dbReference type="CDD" id="cd13275">
    <property type="entry name" value="PH_M-RIP"/>
    <property type="match status" value="1"/>
</dbReference>
<feature type="region of interest" description="Disordered" evidence="2">
    <location>
        <begin position="2088"/>
        <end position="2107"/>
    </location>
</feature>
<organism evidence="4 5">
    <name type="scientific">Equus przewalskii</name>
    <name type="common">Przewalski's horse</name>
    <name type="synonym">Equus caballus przewalskii</name>
    <dbReference type="NCBI Taxonomy" id="9798"/>
    <lineage>
        <taxon>Eukaryota</taxon>
        <taxon>Metazoa</taxon>
        <taxon>Chordata</taxon>
        <taxon>Craniata</taxon>
        <taxon>Vertebrata</taxon>
        <taxon>Euteleostomi</taxon>
        <taxon>Mammalia</taxon>
        <taxon>Eutheria</taxon>
        <taxon>Laurasiatheria</taxon>
        <taxon>Perissodactyla</taxon>
        <taxon>Equidae</taxon>
        <taxon>Equus</taxon>
    </lineage>
</organism>
<feature type="compositionally biased region" description="Polar residues" evidence="2">
    <location>
        <begin position="471"/>
        <end position="497"/>
    </location>
</feature>
<feature type="compositionally biased region" description="Basic and acidic residues" evidence="2">
    <location>
        <begin position="1390"/>
        <end position="1402"/>
    </location>
</feature>
<feature type="compositionally biased region" description="Polar residues" evidence="2">
    <location>
        <begin position="807"/>
        <end position="890"/>
    </location>
</feature>
<proteinExistence type="predicted"/>
<dbReference type="InterPro" id="IPR011993">
    <property type="entry name" value="PH-like_dom_sf"/>
</dbReference>